<keyword evidence="1" id="KW-0472">Membrane</keyword>
<dbReference type="EMBL" id="MU863983">
    <property type="protein sequence ID" value="KAK4196488.1"/>
    <property type="molecule type" value="Genomic_DNA"/>
</dbReference>
<comment type="caution">
    <text evidence="2">The sequence shown here is derived from an EMBL/GenBank/DDBJ whole genome shotgun (WGS) entry which is preliminary data.</text>
</comment>
<keyword evidence="3" id="KW-1185">Reference proteome</keyword>
<protein>
    <submittedName>
        <fullName evidence="2">Uncharacterized protein</fullName>
    </submittedName>
</protein>
<gene>
    <name evidence="2" type="ORF">QBC40DRAFT_7416</name>
</gene>
<keyword evidence="1" id="KW-1133">Transmembrane helix</keyword>
<evidence type="ECO:0000313" key="2">
    <source>
        <dbReference type="EMBL" id="KAK4196488.1"/>
    </source>
</evidence>
<keyword evidence="1" id="KW-0812">Transmembrane</keyword>
<organism evidence="2 3">
    <name type="scientific">Triangularia verruculosa</name>
    <dbReference type="NCBI Taxonomy" id="2587418"/>
    <lineage>
        <taxon>Eukaryota</taxon>
        <taxon>Fungi</taxon>
        <taxon>Dikarya</taxon>
        <taxon>Ascomycota</taxon>
        <taxon>Pezizomycotina</taxon>
        <taxon>Sordariomycetes</taxon>
        <taxon>Sordariomycetidae</taxon>
        <taxon>Sordariales</taxon>
        <taxon>Podosporaceae</taxon>
        <taxon>Triangularia</taxon>
    </lineage>
</organism>
<dbReference type="Proteomes" id="UP001303160">
    <property type="component" value="Unassembled WGS sequence"/>
</dbReference>
<reference evidence="2" key="1">
    <citation type="journal article" date="2023" name="Mol. Phylogenet. Evol.">
        <title>Genome-scale phylogeny and comparative genomics of the fungal order Sordariales.</title>
        <authorList>
            <person name="Hensen N."/>
            <person name="Bonometti L."/>
            <person name="Westerberg I."/>
            <person name="Brannstrom I.O."/>
            <person name="Guillou S."/>
            <person name="Cros-Aarteil S."/>
            <person name="Calhoun S."/>
            <person name="Haridas S."/>
            <person name="Kuo A."/>
            <person name="Mondo S."/>
            <person name="Pangilinan J."/>
            <person name="Riley R."/>
            <person name="LaButti K."/>
            <person name="Andreopoulos B."/>
            <person name="Lipzen A."/>
            <person name="Chen C."/>
            <person name="Yan M."/>
            <person name="Daum C."/>
            <person name="Ng V."/>
            <person name="Clum A."/>
            <person name="Steindorff A."/>
            <person name="Ohm R.A."/>
            <person name="Martin F."/>
            <person name="Silar P."/>
            <person name="Natvig D.O."/>
            <person name="Lalanne C."/>
            <person name="Gautier V."/>
            <person name="Ament-Velasquez S.L."/>
            <person name="Kruys A."/>
            <person name="Hutchinson M.I."/>
            <person name="Powell A.J."/>
            <person name="Barry K."/>
            <person name="Miller A.N."/>
            <person name="Grigoriev I.V."/>
            <person name="Debuchy R."/>
            <person name="Gladieux P."/>
            <person name="Hiltunen Thoren M."/>
            <person name="Johannesson H."/>
        </authorList>
    </citation>
    <scope>NUCLEOTIDE SEQUENCE</scope>
    <source>
        <strain evidence="2">CBS 315.58</strain>
    </source>
</reference>
<evidence type="ECO:0000313" key="3">
    <source>
        <dbReference type="Proteomes" id="UP001303160"/>
    </source>
</evidence>
<accession>A0AAN6X9A6</accession>
<feature type="transmembrane region" description="Helical" evidence="1">
    <location>
        <begin position="70"/>
        <end position="93"/>
    </location>
</feature>
<reference evidence="2" key="2">
    <citation type="submission" date="2023-05" db="EMBL/GenBank/DDBJ databases">
        <authorList>
            <consortium name="Lawrence Berkeley National Laboratory"/>
            <person name="Steindorff A."/>
            <person name="Hensen N."/>
            <person name="Bonometti L."/>
            <person name="Westerberg I."/>
            <person name="Brannstrom I.O."/>
            <person name="Guillou S."/>
            <person name="Cros-Aarteil S."/>
            <person name="Calhoun S."/>
            <person name="Haridas S."/>
            <person name="Kuo A."/>
            <person name="Mondo S."/>
            <person name="Pangilinan J."/>
            <person name="Riley R."/>
            <person name="Labutti K."/>
            <person name="Andreopoulos B."/>
            <person name="Lipzen A."/>
            <person name="Chen C."/>
            <person name="Yanf M."/>
            <person name="Daum C."/>
            <person name="Ng V."/>
            <person name="Clum A."/>
            <person name="Ohm R."/>
            <person name="Martin F."/>
            <person name="Silar P."/>
            <person name="Natvig D."/>
            <person name="Lalanne C."/>
            <person name="Gautier V."/>
            <person name="Ament-Velasquez S.L."/>
            <person name="Kruys A."/>
            <person name="Hutchinson M.I."/>
            <person name="Powell A.J."/>
            <person name="Barry K."/>
            <person name="Miller A.N."/>
            <person name="Grigoriev I.V."/>
            <person name="Debuchy R."/>
            <person name="Gladieux P."/>
            <person name="Thoren M.H."/>
            <person name="Johannesson H."/>
        </authorList>
    </citation>
    <scope>NUCLEOTIDE SEQUENCE</scope>
    <source>
        <strain evidence="2">CBS 315.58</strain>
    </source>
</reference>
<evidence type="ECO:0000256" key="1">
    <source>
        <dbReference type="SAM" id="Phobius"/>
    </source>
</evidence>
<proteinExistence type="predicted"/>
<name>A0AAN6X9A6_9PEZI</name>
<dbReference type="AlphaFoldDB" id="A0AAN6X9A6"/>
<sequence>MVWYGSVVSCAGFFCGWIFNGRGGGAFFAWVRGGVANVLPEGQLQEEHLVAGGALLGLVPLSNLCFDEPLQLWVLVTGVLVIVVRSFGLQLNIQYAQSQKSSQVYYVLTGSDCDRQSSPDPAMRFNSWARTHTQLDPGISSQWIGRRVVSRRWD</sequence>